<protein>
    <submittedName>
        <fullName evidence="1">DUF938 domain-containing protein</fullName>
    </submittedName>
</protein>
<gene>
    <name evidence="1" type="ORF">ACFQZQ_10720</name>
</gene>
<sequence>MSDKPFSPSCERNREPILAVLRQHFADRQRVLEIGSGTGQHAVYFAAAMPWLQWQCSDRVEYLPGIRAWLDEAQLANTPAPIELDVATGPWPCVDADGSRDPSPALPSPLGGQGRELQRFDAVFSANTLHIMGWAEVEACFAGLDAVLADDATLVVYGPFNYAGAYTSDSNREFDGWLQARDPRSRIRDFEAVDALARSIGLQLVEDVAMPANNRCPVWRRQS</sequence>
<proteinExistence type="predicted"/>
<organism evidence="1 2">
    <name type="scientific">Lysobacter koreensis</name>
    <dbReference type="NCBI Taxonomy" id="266122"/>
    <lineage>
        <taxon>Bacteria</taxon>
        <taxon>Pseudomonadati</taxon>
        <taxon>Pseudomonadota</taxon>
        <taxon>Gammaproteobacteria</taxon>
        <taxon>Lysobacterales</taxon>
        <taxon>Lysobacteraceae</taxon>
        <taxon>Lysobacter</taxon>
    </lineage>
</organism>
<dbReference type="SUPFAM" id="SSF53335">
    <property type="entry name" value="S-adenosyl-L-methionine-dependent methyltransferases"/>
    <property type="match status" value="1"/>
</dbReference>
<reference evidence="2" key="1">
    <citation type="journal article" date="2019" name="Int. J. Syst. Evol. Microbiol.">
        <title>The Global Catalogue of Microorganisms (GCM) 10K type strain sequencing project: providing services to taxonomists for standard genome sequencing and annotation.</title>
        <authorList>
            <consortium name="The Broad Institute Genomics Platform"/>
            <consortium name="The Broad Institute Genome Sequencing Center for Infectious Disease"/>
            <person name="Wu L."/>
            <person name="Ma J."/>
        </authorList>
    </citation>
    <scope>NUCLEOTIDE SEQUENCE [LARGE SCALE GENOMIC DNA]</scope>
    <source>
        <strain evidence="2">CCUG 55491</strain>
    </source>
</reference>
<dbReference type="PANTHER" id="PTHR20974">
    <property type="entry name" value="UPF0585 PROTEIN CG18661"/>
    <property type="match status" value="1"/>
</dbReference>
<dbReference type="EMBL" id="JBHTIH010000004">
    <property type="protein sequence ID" value="MFD0739753.1"/>
    <property type="molecule type" value="Genomic_DNA"/>
</dbReference>
<dbReference type="Gene3D" id="3.40.50.150">
    <property type="entry name" value="Vaccinia Virus protein VP39"/>
    <property type="match status" value="1"/>
</dbReference>
<dbReference type="PANTHER" id="PTHR20974:SF0">
    <property type="entry name" value="UPF0585 PROTEIN CG18661"/>
    <property type="match status" value="1"/>
</dbReference>
<dbReference type="Pfam" id="PF06080">
    <property type="entry name" value="DUF938"/>
    <property type="match status" value="1"/>
</dbReference>
<evidence type="ECO:0000313" key="2">
    <source>
        <dbReference type="Proteomes" id="UP001597090"/>
    </source>
</evidence>
<dbReference type="Proteomes" id="UP001597090">
    <property type="component" value="Unassembled WGS sequence"/>
</dbReference>
<evidence type="ECO:0000313" key="1">
    <source>
        <dbReference type="EMBL" id="MFD0739753.1"/>
    </source>
</evidence>
<dbReference type="RefSeq" id="WP_386812782.1">
    <property type="nucleotide sequence ID" value="NZ_JBHTIH010000004.1"/>
</dbReference>
<accession>A0ABW2YR84</accession>
<name>A0ABW2YR84_9GAMM</name>
<comment type="caution">
    <text evidence="1">The sequence shown here is derived from an EMBL/GenBank/DDBJ whole genome shotgun (WGS) entry which is preliminary data.</text>
</comment>
<dbReference type="InterPro" id="IPR029063">
    <property type="entry name" value="SAM-dependent_MTases_sf"/>
</dbReference>
<dbReference type="InterPro" id="IPR010342">
    <property type="entry name" value="DUF938"/>
</dbReference>
<keyword evidence="2" id="KW-1185">Reference proteome</keyword>